<dbReference type="EMBL" id="CAOQHR010000007">
    <property type="protein sequence ID" value="CAI6336997.1"/>
    <property type="molecule type" value="Genomic_DNA"/>
</dbReference>
<proteinExistence type="predicted"/>
<dbReference type="Pfam" id="PF13424">
    <property type="entry name" value="TPR_12"/>
    <property type="match status" value="3"/>
</dbReference>
<keyword evidence="2" id="KW-1185">Reference proteome</keyword>
<comment type="caution">
    <text evidence="1">The sequence shown here is derived from an EMBL/GenBank/DDBJ whole genome shotgun (WGS) entry which is preliminary data.</text>
</comment>
<reference evidence="1" key="1">
    <citation type="submission" date="2023-01" db="EMBL/GenBank/DDBJ databases">
        <authorList>
            <person name="Van Ghelder C."/>
            <person name="Rancurel C."/>
        </authorList>
    </citation>
    <scope>NUCLEOTIDE SEQUENCE</scope>
    <source>
        <strain evidence="1">CNCM I-4278</strain>
    </source>
</reference>
<dbReference type="InterPro" id="IPR011990">
    <property type="entry name" value="TPR-like_helical_dom_sf"/>
</dbReference>
<evidence type="ECO:0008006" key="3">
    <source>
        <dbReference type="Google" id="ProtNLM"/>
    </source>
</evidence>
<gene>
    <name evidence="1" type="ORF">PDIGIT_LOCUS10104</name>
</gene>
<name>A0A9W4XX34_9PLEO</name>
<evidence type="ECO:0000313" key="1">
    <source>
        <dbReference type="EMBL" id="CAI6336997.1"/>
    </source>
</evidence>
<dbReference type="Proteomes" id="UP001152607">
    <property type="component" value="Unassembled WGS sequence"/>
</dbReference>
<organism evidence="1 2">
    <name type="scientific">Periconia digitata</name>
    <dbReference type="NCBI Taxonomy" id="1303443"/>
    <lineage>
        <taxon>Eukaryota</taxon>
        <taxon>Fungi</taxon>
        <taxon>Dikarya</taxon>
        <taxon>Ascomycota</taxon>
        <taxon>Pezizomycotina</taxon>
        <taxon>Dothideomycetes</taxon>
        <taxon>Pleosporomycetidae</taxon>
        <taxon>Pleosporales</taxon>
        <taxon>Massarineae</taxon>
        <taxon>Periconiaceae</taxon>
        <taxon>Periconia</taxon>
    </lineage>
</organism>
<dbReference type="Pfam" id="PF13374">
    <property type="entry name" value="TPR_10"/>
    <property type="match status" value="3"/>
</dbReference>
<dbReference type="InterPro" id="IPR019734">
    <property type="entry name" value="TPR_rpt"/>
</dbReference>
<dbReference type="InterPro" id="IPR053137">
    <property type="entry name" value="NLR-like"/>
</dbReference>
<dbReference type="PANTHER" id="PTHR46082:SF6">
    <property type="entry name" value="AAA+ ATPASE DOMAIN-CONTAINING PROTEIN-RELATED"/>
    <property type="match status" value="1"/>
</dbReference>
<dbReference type="Gene3D" id="1.25.40.10">
    <property type="entry name" value="Tetratricopeptide repeat domain"/>
    <property type="match status" value="3"/>
</dbReference>
<dbReference type="InterPro" id="IPR027417">
    <property type="entry name" value="P-loop_NTPase"/>
</dbReference>
<dbReference type="SMART" id="SM00028">
    <property type="entry name" value="TPR"/>
    <property type="match status" value="9"/>
</dbReference>
<dbReference type="SUPFAM" id="SSF48452">
    <property type="entry name" value="TPR-like"/>
    <property type="match status" value="3"/>
</dbReference>
<dbReference type="SUPFAM" id="SSF52540">
    <property type="entry name" value="P-loop containing nucleoside triphosphate hydrolases"/>
    <property type="match status" value="1"/>
</dbReference>
<dbReference type="NCBIfam" id="NF040586">
    <property type="entry name" value="FxSxx_TPR"/>
    <property type="match status" value="1"/>
</dbReference>
<sequence>MIIVDSADNTRVFADGTSVNAGSARLQDYLPHSDKGKILFTTRSRKVAEELTPSHVLELDDMSKTEARQLLAGRISKPALLGDGEAVDQLLESLEYLPLAVVQAAAFINSNNVLVSEYLSLFRTAGTETELFGEHFEDSSRYRELESTIARTWHISFDQIRKQDPLAAEYLSFIACIDRISIPRSLLPPGSSVLQQTKALGTLKGYAFVTERQQASQEPGSEKCFDMHRLVHMASAWWLEGRGERSAWTARAAARLKELVPHGGHEKKEVWTRYLAHAIHVTRSDSVLEETAKASLLNRIGRCQTSLGQYSAAETAHRQALSLRERKLGNEHADTLMSISNLALMLDRQGKYKEAESMNRETLARYEKVLGPEHPDTLASMNNLAVVLKSQGKYKEAETMHRETLARKEKVLGLNHPDTLMSMNNLAVVLKSQGKYEEAELMNRETLARKEKVLGPEHPSTLMSMSNLAVVLKSQGKYEDAESTHRETLVQREKMLGREHPDTLASMGNLAQVLESQGKYEEAELMDRETLARHEKVLGREHPSTLMNMSNLATVLERQGKYEEAELMHRETLARYKKVLGQEHPDTLMSMSNLAVVLKSQGKYKEAESMDREALAQREKVLGREHPDTLTSVYNLAHLLANQHHFTESRALYERACAAYAIVIGEDHPTTRTCREHYREMLALQKQDRSTLSSAVPPTDIVNIPNKKRSKLSRGLAKMGIKSSKCSL</sequence>
<dbReference type="PANTHER" id="PTHR46082">
    <property type="entry name" value="ATP/GTP-BINDING PROTEIN-RELATED"/>
    <property type="match status" value="1"/>
</dbReference>
<protein>
    <recommendedName>
        <fullName evidence="3">Kinesin light chain</fullName>
    </recommendedName>
</protein>
<dbReference type="PRINTS" id="PR00381">
    <property type="entry name" value="KINESINLIGHT"/>
</dbReference>
<evidence type="ECO:0000313" key="2">
    <source>
        <dbReference type="Proteomes" id="UP001152607"/>
    </source>
</evidence>
<accession>A0A9W4XX34</accession>
<dbReference type="OrthoDB" id="1658288at2759"/>
<dbReference type="AlphaFoldDB" id="A0A9W4XX34"/>